<reference evidence="1 2" key="2">
    <citation type="journal article" date="2022" name="Mol. Ecol. Resour.">
        <title>The genomes of chicory, endive, great burdock and yacon provide insights into Asteraceae paleo-polyploidization history and plant inulin production.</title>
        <authorList>
            <person name="Fan W."/>
            <person name="Wang S."/>
            <person name="Wang H."/>
            <person name="Wang A."/>
            <person name="Jiang F."/>
            <person name="Liu H."/>
            <person name="Zhao H."/>
            <person name="Xu D."/>
            <person name="Zhang Y."/>
        </authorList>
    </citation>
    <scope>NUCLEOTIDE SEQUENCE [LARGE SCALE GENOMIC DNA]</scope>
    <source>
        <strain evidence="2">cv. Niubang</strain>
    </source>
</reference>
<reference evidence="2" key="1">
    <citation type="journal article" date="2022" name="Mol. Ecol. Resour.">
        <title>The genomes of chicory, endive, great burdock and yacon provide insights into Asteraceae palaeo-polyploidization history and plant inulin production.</title>
        <authorList>
            <person name="Fan W."/>
            <person name="Wang S."/>
            <person name="Wang H."/>
            <person name="Wang A."/>
            <person name="Jiang F."/>
            <person name="Liu H."/>
            <person name="Zhao H."/>
            <person name="Xu D."/>
            <person name="Zhang Y."/>
        </authorList>
    </citation>
    <scope>NUCLEOTIDE SEQUENCE [LARGE SCALE GENOMIC DNA]</scope>
    <source>
        <strain evidence="2">cv. Niubang</strain>
    </source>
</reference>
<name>A0ACB9DL85_ARCLA</name>
<gene>
    <name evidence="1" type="ORF">L6452_09641</name>
</gene>
<dbReference type="Proteomes" id="UP001055879">
    <property type="component" value="Linkage Group LG03"/>
</dbReference>
<evidence type="ECO:0000313" key="2">
    <source>
        <dbReference type="Proteomes" id="UP001055879"/>
    </source>
</evidence>
<keyword evidence="2" id="KW-1185">Reference proteome</keyword>
<accession>A0ACB9DL85</accession>
<organism evidence="1 2">
    <name type="scientific">Arctium lappa</name>
    <name type="common">Greater burdock</name>
    <name type="synonym">Lappa major</name>
    <dbReference type="NCBI Taxonomy" id="4217"/>
    <lineage>
        <taxon>Eukaryota</taxon>
        <taxon>Viridiplantae</taxon>
        <taxon>Streptophyta</taxon>
        <taxon>Embryophyta</taxon>
        <taxon>Tracheophyta</taxon>
        <taxon>Spermatophyta</taxon>
        <taxon>Magnoliopsida</taxon>
        <taxon>eudicotyledons</taxon>
        <taxon>Gunneridae</taxon>
        <taxon>Pentapetalae</taxon>
        <taxon>asterids</taxon>
        <taxon>campanulids</taxon>
        <taxon>Asterales</taxon>
        <taxon>Asteraceae</taxon>
        <taxon>Carduoideae</taxon>
        <taxon>Cardueae</taxon>
        <taxon>Arctiinae</taxon>
        <taxon>Arctium</taxon>
    </lineage>
</organism>
<proteinExistence type="predicted"/>
<sequence length="86" mass="9360">MNLNPTKELHGMGVPVTYPQASTHEETVVGSEHQTQPSRSIWSLLTGTFSHGFTYSEHPVACAVAMETHRDSTAAGADLVNRVRIL</sequence>
<protein>
    <submittedName>
        <fullName evidence="1">Uncharacterized protein</fullName>
    </submittedName>
</protein>
<evidence type="ECO:0000313" key="1">
    <source>
        <dbReference type="EMBL" id="KAI3747190.1"/>
    </source>
</evidence>
<comment type="caution">
    <text evidence="1">The sequence shown here is derived from an EMBL/GenBank/DDBJ whole genome shotgun (WGS) entry which is preliminary data.</text>
</comment>
<dbReference type="EMBL" id="CM042049">
    <property type="protein sequence ID" value="KAI3747190.1"/>
    <property type="molecule type" value="Genomic_DNA"/>
</dbReference>